<feature type="compositionally biased region" description="Gly residues" evidence="1">
    <location>
        <begin position="1"/>
        <end position="11"/>
    </location>
</feature>
<feature type="region of interest" description="Disordered" evidence="1">
    <location>
        <begin position="1"/>
        <end position="75"/>
    </location>
</feature>
<feature type="region of interest" description="Disordered" evidence="1">
    <location>
        <begin position="107"/>
        <end position="147"/>
    </location>
</feature>
<proteinExistence type="predicted"/>
<accession>A0ABW3YK16</accession>
<evidence type="ECO:0000313" key="4">
    <source>
        <dbReference type="Proteomes" id="UP001597260"/>
    </source>
</evidence>
<evidence type="ECO:0000256" key="2">
    <source>
        <dbReference type="SAM" id="Phobius"/>
    </source>
</evidence>
<feature type="compositionally biased region" description="Low complexity" evidence="1">
    <location>
        <begin position="118"/>
        <end position="139"/>
    </location>
</feature>
<evidence type="ECO:0000256" key="1">
    <source>
        <dbReference type="SAM" id="MobiDB-lite"/>
    </source>
</evidence>
<name>A0ABW3YK16_9ACTN</name>
<evidence type="ECO:0000313" key="3">
    <source>
        <dbReference type="EMBL" id="MFD1323654.1"/>
    </source>
</evidence>
<keyword evidence="2" id="KW-0472">Membrane</keyword>
<keyword evidence="2" id="KW-1133">Transmembrane helix</keyword>
<protein>
    <submittedName>
        <fullName evidence="3">Uncharacterized protein</fullName>
    </submittedName>
</protein>
<organism evidence="3 4">
    <name type="scientific">Micromonospora sonneratiae</name>
    <dbReference type="NCBI Taxonomy" id="1184706"/>
    <lineage>
        <taxon>Bacteria</taxon>
        <taxon>Bacillati</taxon>
        <taxon>Actinomycetota</taxon>
        <taxon>Actinomycetes</taxon>
        <taxon>Micromonosporales</taxon>
        <taxon>Micromonosporaceae</taxon>
        <taxon>Micromonospora</taxon>
    </lineage>
</organism>
<reference evidence="4" key="1">
    <citation type="journal article" date="2019" name="Int. J. Syst. Evol. Microbiol.">
        <title>The Global Catalogue of Microorganisms (GCM) 10K type strain sequencing project: providing services to taxonomists for standard genome sequencing and annotation.</title>
        <authorList>
            <consortium name="The Broad Institute Genomics Platform"/>
            <consortium name="The Broad Institute Genome Sequencing Center for Infectious Disease"/>
            <person name="Wu L."/>
            <person name="Ma J."/>
        </authorList>
    </citation>
    <scope>NUCLEOTIDE SEQUENCE [LARGE SCALE GENOMIC DNA]</scope>
    <source>
        <strain evidence="4">JCM 31037</strain>
    </source>
</reference>
<keyword evidence="2" id="KW-0812">Transmembrane</keyword>
<feature type="compositionally biased region" description="Pro residues" evidence="1">
    <location>
        <begin position="47"/>
        <end position="56"/>
    </location>
</feature>
<comment type="caution">
    <text evidence="3">The sequence shown here is derived from an EMBL/GenBank/DDBJ whole genome shotgun (WGS) entry which is preliminary data.</text>
</comment>
<dbReference type="RefSeq" id="WP_377572981.1">
    <property type="nucleotide sequence ID" value="NZ_JBHTMP010000035.1"/>
</dbReference>
<dbReference type="Proteomes" id="UP001597260">
    <property type="component" value="Unassembled WGS sequence"/>
</dbReference>
<keyword evidence="4" id="KW-1185">Reference proteome</keyword>
<gene>
    <name evidence="3" type="ORF">ACFQ4H_21440</name>
</gene>
<feature type="transmembrane region" description="Helical" evidence="2">
    <location>
        <begin position="81"/>
        <end position="104"/>
    </location>
</feature>
<sequence length="226" mass="23635">MSHHGPSGGPYPGRPSDPWSDRQDGYIEPSDPWGGQALPSPGYAADYPPPHYPVPGHPSGAGPAWPVTGPPTGRKPRRTPLIAALVTLAVLVCGGGATGIYLLGQSQGRKTDEPTVLPTGATGPTGQATNTTEATTSPTPGAPSPTDAQFVKVGECVKNEGDTSKPKLTITPCAPKTYEVLQRFDGATDGEDDAKAKCSKVPGYTDWYFFNSGFDALDFVLCLKLR</sequence>
<dbReference type="EMBL" id="JBHTMP010000035">
    <property type="protein sequence ID" value="MFD1323654.1"/>
    <property type="molecule type" value="Genomic_DNA"/>
</dbReference>